<organism evidence="1 2">
    <name type="scientific">Cirrhinus mrigala</name>
    <name type="common">Mrigala</name>
    <dbReference type="NCBI Taxonomy" id="683832"/>
    <lineage>
        <taxon>Eukaryota</taxon>
        <taxon>Metazoa</taxon>
        <taxon>Chordata</taxon>
        <taxon>Craniata</taxon>
        <taxon>Vertebrata</taxon>
        <taxon>Euteleostomi</taxon>
        <taxon>Actinopterygii</taxon>
        <taxon>Neopterygii</taxon>
        <taxon>Teleostei</taxon>
        <taxon>Ostariophysi</taxon>
        <taxon>Cypriniformes</taxon>
        <taxon>Cyprinidae</taxon>
        <taxon>Labeoninae</taxon>
        <taxon>Labeonini</taxon>
        <taxon>Cirrhinus</taxon>
    </lineage>
</organism>
<keyword evidence="2" id="KW-1185">Reference proteome</keyword>
<feature type="non-terminal residue" evidence="1">
    <location>
        <position position="82"/>
    </location>
</feature>
<dbReference type="Proteomes" id="UP001529510">
    <property type="component" value="Unassembled WGS sequence"/>
</dbReference>
<gene>
    <name evidence="1" type="ORF">M9458_036074</name>
</gene>
<evidence type="ECO:0000313" key="1">
    <source>
        <dbReference type="EMBL" id="KAL0167852.1"/>
    </source>
</evidence>
<sequence length="82" mass="9178">IEPFASLVNTVKSTVPRLLLNRDAVGPFERRPLRRGDYMELGDLSDSVQKLAEILGWHTEIQDLMNSLENGLCSYTDPSNSS</sequence>
<reference evidence="1 2" key="1">
    <citation type="submission" date="2024-05" db="EMBL/GenBank/DDBJ databases">
        <title>Genome sequencing and assembly of Indian major carp, Cirrhinus mrigala (Hamilton, 1822).</title>
        <authorList>
            <person name="Mohindra V."/>
            <person name="Chowdhury L.M."/>
            <person name="Lal K."/>
            <person name="Jena J.K."/>
        </authorList>
    </citation>
    <scope>NUCLEOTIDE SEQUENCE [LARGE SCALE GENOMIC DNA]</scope>
    <source>
        <strain evidence="1">CM1030</strain>
        <tissue evidence="1">Blood</tissue>
    </source>
</reference>
<dbReference type="Gene3D" id="3.40.50.1220">
    <property type="entry name" value="TPP-binding domain"/>
    <property type="match status" value="1"/>
</dbReference>
<name>A0ABD0P173_CIRMR</name>
<protein>
    <submittedName>
        <fullName evidence="1">Uncharacterized protein</fullName>
    </submittedName>
</protein>
<comment type="caution">
    <text evidence="1">The sequence shown here is derived from an EMBL/GenBank/DDBJ whole genome shotgun (WGS) entry which is preliminary data.</text>
</comment>
<dbReference type="AlphaFoldDB" id="A0ABD0P173"/>
<accession>A0ABD0P173</accession>
<proteinExistence type="predicted"/>
<feature type="non-terminal residue" evidence="1">
    <location>
        <position position="1"/>
    </location>
</feature>
<dbReference type="EMBL" id="JAMKFB020000018">
    <property type="protein sequence ID" value="KAL0167852.1"/>
    <property type="molecule type" value="Genomic_DNA"/>
</dbReference>
<evidence type="ECO:0000313" key="2">
    <source>
        <dbReference type="Proteomes" id="UP001529510"/>
    </source>
</evidence>